<protein>
    <submittedName>
        <fullName evidence="2">DUF2807 domain-containing protein</fullName>
    </submittedName>
</protein>
<evidence type="ECO:0000259" key="1">
    <source>
        <dbReference type="Pfam" id="PF10988"/>
    </source>
</evidence>
<organism evidence="2 3">
    <name type="scientific">Ralstonia solanacearum</name>
    <name type="common">Pseudomonas solanacearum</name>
    <dbReference type="NCBI Taxonomy" id="305"/>
    <lineage>
        <taxon>Bacteria</taxon>
        <taxon>Pseudomonadati</taxon>
        <taxon>Pseudomonadota</taxon>
        <taxon>Betaproteobacteria</taxon>
        <taxon>Burkholderiales</taxon>
        <taxon>Burkholderiaceae</taxon>
        <taxon>Ralstonia</taxon>
        <taxon>Ralstonia solanacearum species complex</taxon>
    </lineage>
</organism>
<dbReference type="RefSeq" id="WP_271657275.1">
    <property type="nucleotide sequence ID" value="NZ_JAIVFG010000060.1"/>
</dbReference>
<feature type="domain" description="Putative auto-transporter adhesin head GIN" evidence="1">
    <location>
        <begin position="41"/>
        <end position="202"/>
    </location>
</feature>
<accession>A0AAW5ZWI4</accession>
<proteinExistence type="predicted"/>
<dbReference type="Gene3D" id="2.160.20.120">
    <property type="match status" value="1"/>
</dbReference>
<dbReference type="InterPro" id="IPR021255">
    <property type="entry name" value="DUF2807"/>
</dbReference>
<evidence type="ECO:0000313" key="2">
    <source>
        <dbReference type="EMBL" id="MDB0573658.1"/>
    </source>
</evidence>
<gene>
    <name evidence="2" type="ORF">LBW59_23185</name>
</gene>
<dbReference type="Pfam" id="PF10988">
    <property type="entry name" value="DUF2807"/>
    <property type="match status" value="1"/>
</dbReference>
<sequence>MNSSKTLVQNNQRIVIESPGGMGIVGNGRSATAVRVIEGTFRSLVIEGAFDVCVVPGGPAETVISGDENLLQLMVLRVADGVLTVALEQNVAYSNANLLQLQLRAPEIVSVRLGGRGSVTLRDVLQDGIAIEISGSGSVTAAGQVSAALLRLTGVGRIDTSALQAEYVAIAVNGEGDVEAFASERAVVHVTGAGHVRLLGEPADRDVRCGPAGTVTLVAR</sequence>
<reference evidence="2" key="1">
    <citation type="submission" date="2021-09" db="EMBL/GenBank/DDBJ databases">
        <title>Genomic analysis of Ralstonia spp.</title>
        <authorList>
            <person name="Aburjaile F."/>
            <person name="Ariute J.C."/>
            <person name="Pais A.K.L."/>
            <person name="Albuquerque G.M.R."/>
            <person name="Silva A.M.F."/>
            <person name="Brenig B."/>
            <person name="Azevedo V."/>
            <person name="Matiuzzi M."/>
            <person name="Ramos R."/>
            <person name="Goes-Neto A."/>
            <person name="Soares S."/>
            <person name="Iseppon A.M.B."/>
            <person name="Souza E."/>
            <person name="Gama M."/>
        </authorList>
    </citation>
    <scope>NUCLEOTIDE SEQUENCE</scope>
    <source>
        <strain evidence="2">CCRMRs91</strain>
    </source>
</reference>
<evidence type="ECO:0000313" key="3">
    <source>
        <dbReference type="Proteomes" id="UP001144050"/>
    </source>
</evidence>
<dbReference type="EMBL" id="JAIVFG010000060">
    <property type="protein sequence ID" value="MDB0573658.1"/>
    <property type="molecule type" value="Genomic_DNA"/>
</dbReference>
<comment type="caution">
    <text evidence="2">The sequence shown here is derived from an EMBL/GenBank/DDBJ whole genome shotgun (WGS) entry which is preliminary data.</text>
</comment>
<dbReference type="AlphaFoldDB" id="A0AAW5ZWI4"/>
<dbReference type="Proteomes" id="UP001144050">
    <property type="component" value="Unassembled WGS sequence"/>
</dbReference>
<name>A0AAW5ZWI4_RALSL</name>